<comment type="caution">
    <text evidence="1">The sequence shown here is derived from an EMBL/GenBank/DDBJ whole genome shotgun (WGS) entry which is preliminary data.</text>
</comment>
<dbReference type="Gene3D" id="3.40.50.150">
    <property type="entry name" value="Vaccinia Virus protein VP39"/>
    <property type="match status" value="1"/>
</dbReference>
<name>A0ABU1SZ69_9HYPH</name>
<organism evidence="1 2">
    <name type="scientific">Rhizobium miluonense</name>
    <dbReference type="NCBI Taxonomy" id="411945"/>
    <lineage>
        <taxon>Bacteria</taxon>
        <taxon>Pseudomonadati</taxon>
        <taxon>Pseudomonadota</taxon>
        <taxon>Alphaproteobacteria</taxon>
        <taxon>Hyphomicrobiales</taxon>
        <taxon>Rhizobiaceae</taxon>
        <taxon>Rhizobium/Agrobacterium group</taxon>
        <taxon>Rhizobium</taxon>
    </lineage>
</organism>
<sequence>MLFGITGSNPLKAGTPGFRNILGAAFHALEPHNKARGQFFTPYATCRVMALTLVGSKEEIGGTIVRRGFLIAHEPAVSSGAMIVALADALRDAGFNYQRSLHVTAVDIDRRGAHMGYIQISLPHIPATLLVGDSLAMRFHEEWHTPGHVMGSWNAKLRRAEQKGKDAALRLRPQRPDVIVRNRQNQSYRHLMLKGLISSGFSTCTLVRRRLCQAFARWISILPLACPGLLSKRHGTGARGAPAPNPSELPSLP</sequence>
<proteinExistence type="predicted"/>
<dbReference type="Proteomes" id="UP001250791">
    <property type="component" value="Unassembled WGS sequence"/>
</dbReference>
<accession>A0ABU1SZ69</accession>
<dbReference type="EMBL" id="JAVDUP010000015">
    <property type="protein sequence ID" value="MDR6904216.1"/>
    <property type="molecule type" value="Genomic_DNA"/>
</dbReference>
<dbReference type="SUPFAM" id="SSF53335">
    <property type="entry name" value="S-adenosyl-L-methionine-dependent methyltransferases"/>
    <property type="match status" value="1"/>
</dbReference>
<gene>
    <name evidence="1" type="ORF">J2W52_005851</name>
</gene>
<keyword evidence="2" id="KW-1185">Reference proteome</keyword>
<reference evidence="1 2" key="1">
    <citation type="submission" date="2023-07" db="EMBL/GenBank/DDBJ databases">
        <title>Sorghum-associated microbial communities from plants grown in Nebraska, USA.</title>
        <authorList>
            <person name="Schachtman D."/>
        </authorList>
    </citation>
    <scope>NUCLEOTIDE SEQUENCE [LARGE SCALE GENOMIC DNA]</scope>
    <source>
        <strain evidence="1 2">3199</strain>
    </source>
</reference>
<evidence type="ECO:0000313" key="2">
    <source>
        <dbReference type="Proteomes" id="UP001250791"/>
    </source>
</evidence>
<protein>
    <submittedName>
        <fullName evidence="1">Uncharacterized protein</fullName>
    </submittedName>
</protein>
<dbReference type="InterPro" id="IPR029063">
    <property type="entry name" value="SAM-dependent_MTases_sf"/>
</dbReference>
<evidence type="ECO:0000313" key="1">
    <source>
        <dbReference type="EMBL" id="MDR6904216.1"/>
    </source>
</evidence>